<evidence type="ECO:0008006" key="4">
    <source>
        <dbReference type="Google" id="ProtNLM"/>
    </source>
</evidence>
<dbReference type="PROSITE" id="PS51257">
    <property type="entry name" value="PROKAR_LIPOPROTEIN"/>
    <property type="match status" value="1"/>
</dbReference>
<keyword evidence="1" id="KW-0812">Transmembrane</keyword>
<feature type="transmembrane region" description="Helical" evidence="1">
    <location>
        <begin position="12"/>
        <end position="34"/>
    </location>
</feature>
<keyword evidence="1" id="KW-0472">Membrane</keyword>
<accession>A0ABY9NJ17</accession>
<dbReference type="Proteomes" id="UP001237292">
    <property type="component" value="Chromosome"/>
</dbReference>
<gene>
    <name evidence="2" type="ORF">QL104_03100</name>
</gene>
<evidence type="ECO:0000313" key="3">
    <source>
        <dbReference type="Proteomes" id="UP001237292"/>
    </source>
</evidence>
<dbReference type="RefSeq" id="WP_282878950.1">
    <property type="nucleotide sequence ID" value="NZ_CP133164.1"/>
</dbReference>
<dbReference type="EMBL" id="CP133164">
    <property type="protein sequence ID" value="WMN18416.1"/>
    <property type="molecule type" value="Genomic_DNA"/>
</dbReference>
<proteinExistence type="predicted"/>
<evidence type="ECO:0000256" key="1">
    <source>
        <dbReference type="SAM" id="Phobius"/>
    </source>
</evidence>
<name>A0ABY9NJ17_9PSED</name>
<sequence length="294" mass="33036">MHGVTRAIRRCIEITLICGLLGGISGCMAPPLVYENDRLDSRMLCQEGAKRVTLMKRYSFDLPGPYQHARCGTITGGFDYEKGRDALSVGTSGSFSYGDIQVTASALYMRVNSFLDGWGDGLLYPQQAFLEDLLARLARPSHTGVKPSSIDWVNMQGYQCLRSYERWEGTAVGILEDKVKYWCWEQESGLQQPFYVHAGQRLPLGSKGYDLDQVFIVPFFQSLKINPLPAPVLAKARADIQGVCAHVKSRYDRKLPWGSDYPDQRLIRTQLHYCGYDVPLPDLKAPTPSDDIRK</sequence>
<protein>
    <recommendedName>
        <fullName evidence="4">Lipoprotein</fullName>
    </recommendedName>
</protein>
<keyword evidence="1" id="KW-1133">Transmembrane helix</keyword>
<evidence type="ECO:0000313" key="2">
    <source>
        <dbReference type="EMBL" id="WMN18416.1"/>
    </source>
</evidence>
<reference evidence="2 3" key="1">
    <citation type="journal article" date="2023" name="Access Microbiol">
        <title>The genome of a steinernematid-associated Pseudomonas piscis bacterium encodes the biosynthesis of insect toxins.</title>
        <authorList>
            <person name="Awori R.M."/>
            <person name="Hendre P."/>
            <person name="Amugune N.O."/>
        </authorList>
    </citation>
    <scope>NUCLEOTIDE SEQUENCE [LARGE SCALE GENOMIC DNA]</scope>
    <source>
        <strain evidence="2 3">75</strain>
    </source>
</reference>
<organism evidence="2 3">
    <name type="scientific">Pseudomonas piscis</name>
    <dbReference type="NCBI Taxonomy" id="2614538"/>
    <lineage>
        <taxon>Bacteria</taxon>
        <taxon>Pseudomonadati</taxon>
        <taxon>Pseudomonadota</taxon>
        <taxon>Gammaproteobacteria</taxon>
        <taxon>Pseudomonadales</taxon>
        <taxon>Pseudomonadaceae</taxon>
        <taxon>Pseudomonas</taxon>
    </lineage>
</organism>
<keyword evidence="3" id="KW-1185">Reference proteome</keyword>